<dbReference type="PROSITE" id="PS50076">
    <property type="entry name" value="DNAJ_2"/>
    <property type="match status" value="1"/>
</dbReference>
<feature type="non-terminal residue" evidence="2">
    <location>
        <position position="63"/>
    </location>
</feature>
<feature type="domain" description="J" evidence="1">
    <location>
        <begin position="1"/>
        <end position="63"/>
    </location>
</feature>
<dbReference type="Gene3D" id="1.10.287.110">
    <property type="entry name" value="DnaJ domain"/>
    <property type="match status" value="1"/>
</dbReference>
<sequence>DHYQVLGIEKDCTETDIKNAYRRLALLHHPDKNPGCKISEEKFKQINNAYETLLDPEKRTIYN</sequence>
<dbReference type="AlphaFoldDB" id="A0A2J6PQL1"/>
<dbReference type="InterPro" id="IPR018253">
    <property type="entry name" value="DnaJ_domain_CS"/>
</dbReference>
<dbReference type="Pfam" id="PF00226">
    <property type="entry name" value="DnaJ"/>
    <property type="match status" value="1"/>
</dbReference>
<feature type="non-terminal residue" evidence="2">
    <location>
        <position position="1"/>
    </location>
</feature>
<dbReference type="PROSITE" id="PS00636">
    <property type="entry name" value="DNAJ_1"/>
    <property type="match status" value="1"/>
</dbReference>
<dbReference type="PRINTS" id="PR00625">
    <property type="entry name" value="JDOMAIN"/>
</dbReference>
<protein>
    <submittedName>
        <fullName evidence="2">Heat shock protein DnaJ</fullName>
    </submittedName>
</protein>
<proteinExistence type="predicted"/>
<dbReference type="CDD" id="cd06257">
    <property type="entry name" value="DnaJ"/>
    <property type="match status" value="1"/>
</dbReference>
<dbReference type="OrthoDB" id="442087at2759"/>
<dbReference type="Proteomes" id="UP000235672">
    <property type="component" value="Unassembled WGS sequence"/>
</dbReference>
<name>A0A2J6PQL1_9HELO</name>
<organism evidence="2 3">
    <name type="scientific">Hyaloscypha hepaticicola</name>
    <dbReference type="NCBI Taxonomy" id="2082293"/>
    <lineage>
        <taxon>Eukaryota</taxon>
        <taxon>Fungi</taxon>
        <taxon>Dikarya</taxon>
        <taxon>Ascomycota</taxon>
        <taxon>Pezizomycotina</taxon>
        <taxon>Leotiomycetes</taxon>
        <taxon>Helotiales</taxon>
        <taxon>Hyaloscyphaceae</taxon>
        <taxon>Hyaloscypha</taxon>
    </lineage>
</organism>
<evidence type="ECO:0000313" key="3">
    <source>
        <dbReference type="Proteomes" id="UP000235672"/>
    </source>
</evidence>
<dbReference type="STRING" id="1745343.A0A2J6PQL1"/>
<accession>A0A2J6PQL1</accession>
<dbReference type="EMBL" id="KZ613506">
    <property type="protein sequence ID" value="PMD16320.1"/>
    <property type="molecule type" value="Genomic_DNA"/>
</dbReference>
<keyword evidence="3" id="KW-1185">Reference proteome</keyword>
<dbReference type="SMART" id="SM00271">
    <property type="entry name" value="DnaJ"/>
    <property type="match status" value="1"/>
</dbReference>
<dbReference type="PANTHER" id="PTHR24074">
    <property type="entry name" value="CO-CHAPERONE PROTEIN DJLA"/>
    <property type="match status" value="1"/>
</dbReference>
<reference evidence="2 3" key="1">
    <citation type="submission" date="2016-05" db="EMBL/GenBank/DDBJ databases">
        <title>A degradative enzymes factory behind the ericoid mycorrhizal symbiosis.</title>
        <authorList>
            <consortium name="DOE Joint Genome Institute"/>
            <person name="Martino E."/>
            <person name="Morin E."/>
            <person name="Grelet G."/>
            <person name="Kuo A."/>
            <person name="Kohler A."/>
            <person name="Daghino S."/>
            <person name="Barry K."/>
            <person name="Choi C."/>
            <person name="Cichocki N."/>
            <person name="Clum A."/>
            <person name="Copeland A."/>
            <person name="Hainaut M."/>
            <person name="Haridas S."/>
            <person name="Labutti K."/>
            <person name="Lindquist E."/>
            <person name="Lipzen A."/>
            <person name="Khouja H.-R."/>
            <person name="Murat C."/>
            <person name="Ohm R."/>
            <person name="Olson A."/>
            <person name="Spatafora J."/>
            <person name="Veneault-Fourrey C."/>
            <person name="Henrissat B."/>
            <person name="Grigoriev I."/>
            <person name="Martin F."/>
            <person name="Perotto S."/>
        </authorList>
    </citation>
    <scope>NUCLEOTIDE SEQUENCE [LARGE SCALE GENOMIC DNA]</scope>
    <source>
        <strain evidence="2 3">UAMH 7357</strain>
    </source>
</reference>
<dbReference type="InterPro" id="IPR050817">
    <property type="entry name" value="DjlA_DnaK_co-chaperone"/>
</dbReference>
<dbReference type="InterPro" id="IPR036869">
    <property type="entry name" value="J_dom_sf"/>
</dbReference>
<evidence type="ECO:0000259" key="1">
    <source>
        <dbReference type="PROSITE" id="PS50076"/>
    </source>
</evidence>
<dbReference type="InterPro" id="IPR001623">
    <property type="entry name" value="DnaJ_domain"/>
</dbReference>
<evidence type="ECO:0000313" key="2">
    <source>
        <dbReference type="EMBL" id="PMD16320.1"/>
    </source>
</evidence>
<keyword evidence="2" id="KW-0346">Stress response</keyword>
<gene>
    <name evidence="2" type="ORF">NA56DRAFT_532011</name>
</gene>
<dbReference type="SUPFAM" id="SSF46565">
    <property type="entry name" value="Chaperone J-domain"/>
    <property type="match status" value="1"/>
</dbReference>